<keyword evidence="1 3" id="KW-0853">WD repeat</keyword>
<protein>
    <submittedName>
        <fullName evidence="5">Uncharacterized protein</fullName>
    </submittedName>
</protein>
<dbReference type="EMBL" id="LHPF02000032">
    <property type="protein sequence ID" value="PSC68833.1"/>
    <property type="molecule type" value="Genomic_DNA"/>
</dbReference>
<dbReference type="SUPFAM" id="SSF50978">
    <property type="entry name" value="WD40 repeat-like"/>
    <property type="match status" value="1"/>
</dbReference>
<keyword evidence="6" id="KW-1185">Reference proteome</keyword>
<dbReference type="InterPro" id="IPR001680">
    <property type="entry name" value="WD40_rpt"/>
</dbReference>
<feature type="region of interest" description="Disordered" evidence="4">
    <location>
        <begin position="485"/>
        <end position="549"/>
    </location>
</feature>
<feature type="region of interest" description="Disordered" evidence="4">
    <location>
        <begin position="651"/>
        <end position="678"/>
    </location>
</feature>
<sequence>MAASAPAGLVQALFERELGPPLELPQASSAALSAAGADCRELQKLRFRVVRGLTLDYQGVPATGTLVGLTYRPPRPAPRRTPQPQLPAAPASLSNGSSTSAAAESNGASLDSAASAALRPPPQPQRQAVHPQPAHATLWALVQPAAGVGVHTALSAVDAGPTGFGGWHQAGFLDVSRRVGVDYSLSRHPASGLTADLQLSATLPKLPLLPELSARHRIAGAQGCPGMEHSTAVSAVLPGGAALARVTVQEPGEGPAGSSVVLEVQGHSKRSHGLAGGAKLQPALAGAFNGGRQRCAALQATCDNESDDEGREPAAGARRRVPGLRLQLVPALARSWQDVSGQWRQAWGSRLSSSVQYQAAQRRWNLELSSKLPGRLTAMGTLACEGPAAGVAFQGGSRGDGGSGSGNGGGSQGAHLRGCVTSYMAASRLCRAALKLSCALPRPGRQAVHLESSVDGEGSASHAVRYRLGGGAASDYLQQRPRAPLEPVQPSADDSDATRSQQTAEPPVSSAEQQVEEPLKRSGTLDSFLTRSRSTEESQEELDERRPRQRQRRFIGCSLDWQLTGRMGRGAAAALHAAHAATYRQMCIVESHAWQRAVLGGTVVSPEEAGAVQCAQFDSQGELLVAGSEEGLLTVHATAALLAACHGSGSGSDRRAAASPGSGSSGGGAPGPGQQAVGTADPLLVLDSHMPKLQAVAWNPSNENVVGLVASTSRTLPLYDLQHTQGRPQQVLAVPPQSAAAVGLTDLAFFGGSATAGGATASSYVVLASGSGGQVFLWDARARAAPAATLAAAQGSGALYAVQLAPDGQVVAAGSQSGEVKLWDLRGGSSSTLRFGGSVHHHPLLASYNLRYALTAVPGLASQTAIPASAVHSMQLDPTDCRRLAFHLGCGWSGVLDLHAGAITHLHAPAHAPYEEPAGPAAGAAGDGAAFTSVAQMLLWASTAAPGLHRRAAWTRDGRRFCVPSRREDSLLLLDFSPCPEAGCYALREDEPYPFAGFGSGSGSGAPGFASAGGGPRAPVAPAVSVALSQAGVCAAAHPTADLLLAGSMNSCLSVVGLG</sequence>
<dbReference type="PANTHER" id="PTHR19857:SF21">
    <property type="entry name" value="ANAPHASE-PROMOTING COMPLEX SUBUNIT 4 WD40 DOMAIN-CONTAINING PROTEIN"/>
    <property type="match status" value="1"/>
</dbReference>
<name>A0A2P6V418_9CHLO</name>
<dbReference type="PROSITE" id="PS50294">
    <property type="entry name" value="WD_REPEATS_REGION"/>
    <property type="match status" value="1"/>
</dbReference>
<dbReference type="InterPro" id="IPR036322">
    <property type="entry name" value="WD40_repeat_dom_sf"/>
</dbReference>
<dbReference type="InterPro" id="IPR011044">
    <property type="entry name" value="Quino_amine_DH_bsu"/>
</dbReference>
<feature type="repeat" description="WD" evidence="3">
    <location>
        <begin position="792"/>
        <end position="833"/>
    </location>
</feature>
<gene>
    <name evidence="5" type="ORF">C2E20_7622</name>
</gene>
<feature type="compositionally biased region" description="Low complexity" evidence="4">
    <location>
        <begin position="108"/>
        <end position="118"/>
    </location>
</feature>
<reference evidence="5 6" key="1">
    <citation type="journal article" date="2018" name="Plant J.">
        <title>Genome sequences of Chlorella sorokiniana UTEX 1602 and Micractinium conductrix SAG 241.80: implications to maltose excretion by a green alga.</title>
        <authorList>
            <person name="Arriola M.B."/>
            <person name="Velmurugan N."/>
            <person name="Zhang Y."/>
            <person name="Plunkett M.H."/>
            <person name="Hondzo H."/>
            <person name="Barney B.M."/>
        </authorList>
    </citation>
    <scope>NUCLEOTIDE SEQUENCE [LARGE SCALE GENOMIC DNA]</scope>
    <source>
        <strain evidence="5 6">SAG 241.80</strain>
    </source>
</reference>
<organism evidence="5 6">
    <name type="scientific">Micractinium conductrix</name>
    <dbReference type="NCBI Taxonomy" id="554055"/>
    <lineage>
        <taxon>Eukaryota</taxon>
        <taxon>Viridiplantae</taxon>
        <taxon>Chlorophyta</taxon>
        <taxon>core chlorophytes</taxon>
        <taxon>Trebouxiophyceae</taxon>
        <taxon>Chlorellales</taxon>
        <taxon>Chlorellaceae</taxon>
        <taxon>Chlorella clade</taxon>
        <taxon>Micractinium</taxon>
    </lineage>
</organism>
<evidence type="ECO:0000313" key="5">
    <source>
        <dbReference type="EMBL" id="PSC68833.1"/>
    </source>
</evidence>
<dbReference type="PANTHER" id="PTHR19857">
    <property type="entry name" value="MITOCHONDRIAL DIVISION PROTEIN 1-RELATED"/>
    <property type="match status" value="1"/>
</dbReference>
<dbReference type="Pfam" id="PF00400">
    <property type="entry name" value="WD40"/>
    <property type="match status" value="1"/>
</dbReference>
<dbReference type="AlphaFoldDB" id="A0A2P6V418"/>
<comment type="caution">
    <text evidence="5">The sequence shown here is derived from an EMBL/GenBank/DDBJ whole genome shotgun (WGS) entry which is preliminary data.</text>
</comment>
<evidence type="ECO:0000256" key="4">
    <source>
        <dbReference type="SAM" id="MobiDB-lite"/>
    </source>
</evidence>
<keyword evidence="2" id="KW-0677">Repeat</keyword>
<dbReference type="OrthoDB" id="512800at2759"/>
<dbReference type="InterPro" id="IPR051179">
    <property type="entry name" value="WD_repeat_multifunction"/>
</dbReference>
<accession>A0A2P6V418</accession>
<dbReference type="SMART" id="SM00320">
    <property type="entry name" value="WD40"/>
    <property type="match status" value="3"/>
</dbReference>
<evidence type="ECO:0000256" key="1">
    <source>
        <dbReference type="ARBA" id="ARBA00022574"/>
    </source>
</evidence>
<feature type="compositionally biased region" description="Polar residues" evidence="4">
    <location>
        <begin position="92"/>
        <end position="107"/>
    </location>
</feature>
<proteinExistence type="predicted"/>
<dbReference type="InterPro" id="IPR015943">
    <property type="entry name" value="WD40/YVTN_repeat-like_dom_sf"/>
</dbReference>
<feature type="compositionally biased region" description="Pro residues" evidence="4">
    <location>
        <begin position="73"/>
        <end position="87"/>
    </location>
</feature>
<dbReference type="Gene3D" id="2.130.10.10">
    <property type="entry name" value="YVTN repeat-like/Quinoprotein amine dehydrogenase"/>
    <property type="match status" value="1"/>
</dbReference>
<evidence type="ECO:0000256" key="3">
    <source>
        <dbReference type="PROSITE-ProRule" id="PRU00221"/>
    </source>
</evidence>
<dbReference type="Proteomes" id="UP000239649">
    <property type="component" value="Unassembled WGS sequence"/>
</dbReference>
<feature type="region of interest" description="Disordered" evidence="4">
    <location>
        <begin position="65"/>
        <end position="132"/>
    </location>
</feature>
<dbReference type="SUPFAM" id="SSF50969">
    <property type="entry name" value="YVTN repeat-like/Quinoprotein amine dehydrogenase"/>
    <property type="match status" value="1"/>
</dbReference>
<evidence type="ECO:0000313" key="6">
    <source>
        <dbReference type="Proteomes" id="UP000239649"/>
    </source>
</evidence>
<evidence type="ECO:0000256" key="2">
    <source>
        <dbReference type="ARBA" id="ARBA00022737"/>
    </source>
</evidence>
<dbReference type="PROSITE" id="PS50082">
    <property type="entry name" value="WD_REPEATS_2"/>
    <property type="match status" value="1"/>
</dbReference>